<sequence length="331" mass="36446">MESPWPLPALTDDLLEEVFVRIGSPADLVRASTACVAFRRLIADPSFLRRYRSLHPPLLLGLISPSNPPRRLIPPLLSPVLSPAPLTSTSMPTCLAAQEAAISVTSEMVVCLPEDDEEYVFCQLAVCDPLARRCLLLPPLPDDLLASVQAQKRDLLYLGAFLVPLGDDADATSFRVIACMNFTQMVVAFIFSSDTGHWSAGPSMSCDALTLRIPQDDMPSYAYGCFYWEIDIENKLLKLDTSSMEFSFFDLPPGHNKSRIVIVEAGEGRLGMFSVINDGTSLCYTIRKIGAERFDQLIMDSVIPLPVGYCFCIQGSYEGHIVMLGHCLTDD</sequence>
<evidence type="ECO:0000313" key="1">
    <source>
        <dbReference type="EMBL" id="WVZ72564.1"/>
    </source>
</evidence>
<proteinExistence type="predicted"/>
<evidence type="ECO:0000313" key="2">
    <source>
        <dbReference type="Proteomes" id="UP001341281"/>
    </source>
</evidence>
<dbReference type="Proteomes" id="UP001341281">
    <property type="component" value="Chromosome 04"/>
</dbReference>
<organism evidence="1 2">
    <name type="scientific">Paspalum notatum var. saurae</name>
    <dbReference type="NCBI Taxonomy" id="547442"/>
    <lineage>
        <taxon>Eukaryota</taxon>
        <taxon>Viridiplantae</taxon>
        <taxon>Streptophyta</taxon>
        <taxon>Embryophyta</taxon>
        <taxon>Tracheophyta</taxon>
        <taxon>Spermatophyta</taxon>
        <taxon>Magnoliopsida</taxon>
        <taxon>Liliopsida</taxon>
        <taxon>Poales</taxon>
        <taxon>Poaceae</taxon>
        <taxon>PACMAD clade</taxon>
        <taxon>Panicoideae</taxon>
        <taxon>Andropogonodae</taxon>
        <taxon>Paspaleae</taxon>
        <taxon>Paspalinae</taxon>
        <taxon>Paspalum</taxon>
    </lineage>
</organism>
<gene>
    <name evidence="1" type="ORF">U9M48_021000</name>
</gene>
<name>A0AAQ3TIP4_PASNO</name>
<dbReference type="InterPro" id="IPR036047">
    <property type="entry name" value="F-box-like_dom_sf"/>
</dbReference>
<reference evidence="1 2" key="1">
    <citation type="submission" date="2024-02" db="EMBL/GenBank/DDBJ databases">
        <title>High-quality chromosome-scale genome assembly of Pensacola bahiagrass (Paspalum notatum Flugge var. saurae).</title>
        <authorList>
            <person name="Vega J.M."/>
            <person name="Podio M."/>
            <person name="Orjuela J."/>
            <person name="Siena L.A."/>
            <person name="Pessino S.C."/>
            <person name="Combes M.C."/>
            <person name="Mariac C."/>
            <person name="Albertini E."/>
            <person name="Pupilli F."/>
            <person name="Ortiz J.P.A."/>
            <person name="Leblanc O."/>
        </authorList>
    </citation>
    <scope>NUCLEOTIDE SEQUENCE [LARGE SCALE GENOMIC DNA]</scope>
    <source>
        <strain evidence="1">R1</strain>
        <tissue evidence="1">Leaf</tissue>
    </source>
</reference>
<evidence type="ECO:0008006" key="3">
    <source>
        <dbReference type="Google" id="ProtNLM"/>
    </source>
</evidence>
<protein>
    <recommendedName>
        <fullName evidence="3">F-box domain-containing protein</fullName>
    </recommendedName>
</protein>
<feature type="non-terminal residue" evidence="1">
    <location>
        <position position="1"/>
    </location>
</feature>
<keyword evidence="2" id="KW-1185">Reference proteome</keyword>
<accession>A0AAQ3TIP4</accession>
<dbReference type="PANTHER" id="PTHR31264">
    <property type="entry name" value="OS07G0554500 PROTEIN-RELATED"/>
    <property type="match status" value="1"/>
</dbReference>
<dbReference type="EMBL" id="CP144748">
    <property type="protein sequence ID" value="WVZ72564.1"/>
    <property type="molecule type" value="Genomic_DNA"/>
</dbReference>
<dbReference type="PANTHER" id="PTHR31264:SF3">
    <property type="entry name" value="OS07G0554100 PROTEIN"/>
    <property type="match status" value="1"/>
</dbReference>
<dbReference type="SUPFAM" id="SSF81383">
    <property type="entry name" value="F-box domain"/>
    <property type="match status" value="1"/>
</dbReference>
<dbReference type="AlphaFoldDB" id="A0AAQ3TIP4"/>